<name>A0A1S1UFJ1_9BURK</name>
<dbReference type="EMBL" id="LFKP01000003">
    <property type="protein sequence ID" value="OHV98581.1"/>
    <property type="molecule type" value="Genomic_DNA"/>
</dbReference>
<dbReference type="FunFam" id="1.10.10.10:FF:000001">
    <property type="entry name" value="LysR family transcriptional regulator"/>
    <property type="match status" value="1"/>
</dbReference>
<proteinExistence type="inferred from homology"/>
<dbReference type="Gene3D" id="3.40.190.290">
    <property type="match status" value="1"/>
</dbReference>
<organism evidence="6 7">
    <name type="scientific">Janthinobacterium lividum</name>
    <dbReference type="NCBI Taxonomy" id="29581"/>
    <lineage>
        <taxon>Bacteria</taxon>
        <taxon>Pseudomonadati</taxon>
        <taxon>Pseudomonadota</taxon>
        <taxon>Betaproteobacteria</taxon>
        <taxon>Burkholderiales</taxon>
        <taxon>Oxalobacteraceae</taxon>
        <taxon>Janthinobacterium</taxon>
    </lineage>
</organism>
<keyword evidence="2" id="KW-0805">Transcription regulation</keyword>
<evidence type="ECO:0000313" key="7">
    <source>
        <dbReference type="Proteomes" id="UP000179840"/>
    </source>
</evidence>
<dbReference type="Gene3D" id="1.10.10.10">
    <property type="entry name" value="Winged helix-like DNA-binding domain superfamily/Winged helix DNA-binding domain"/>
    <property type="match status" value="1"/>
</dbReference>
<gene>
    <name evidence="6" type="ORF">AKG95_05035</name>
</gene>
<dbReference type="Proteomes" id="UP000179840">
    <property type="component" value="Unassembled WGS sequence"/>
</dbReference>
<sequence length="305" mass="33637">MDKLRSMEIFVAVVDQGSFTAAADTFRISPVMVGKHVKYLEERLGARLLARTTRRQSLTEIGLQYVDQCRQILAQIAAAETGAEAMRSTPRGKLKITAPVSFGSECIAPLMADYLDAYPEVSLELNLNDRTVDLVEEGFDAAIRIGKLEDSAMVARVLRPYAMVICAAPAYLAKHGTPRTPADLARHECLDFMQWTRHVRWRLARSGDDDGSPVRESRFRSNNGQALRVAALHGFGIVMQAEILMAGDIAAGRLVPLLAGYVPAPRPMHLVYARDRQPTPKLTTFIDFMLERYGPAATPPPATLT</sequence>
<dbReference type="RefSeq" id="WP_071075758.1">
    <property type="nucleotide sequence ID" value="NZ_LFKP01000003.1"/>
</dbReference>
<dbReference type="Pfam" id="PF00126">
    <property type="entry name" value="HTH_1"/>
    <property type="match status" value="1"/>
</dbReference>
<comment type="caution">
    <text evidence="6">The sequence shown here is derived from an EMBL/GenBank/DDBJ whole genome shotgun (WGS) entry which is preliminary data.</text>
</comment>
<dbReference type="FunFam" id="3.40.190.290:FF:000001">
    <property type="entry name" value="Transcriptional regulator, LysR family"/>
    <property type="match status" value="1"/>
</dbReference>
<dbReference type="PROSITE" id="PS50931">
    <property type="entry name" value="HTH_LYSR"/>
    <property type="match status" value="1"/>
</dbReference>
<dbReference type="Pfam" id="PF03466">
    <property type="entry name" value="LysR_substrate"/>
    <property type="match status" value="1"/>
</dbReference>
<dbReference type="SUPFAM" id="SSF46785">
    <property type="entry name" value="Winged helix' DNA-binding domain"/>
    <property type="match status" value="1"/>
</dbReference>
<dbReference type="InterPro" id="IPR036390">
    <property type="entry name" value="WH_DNA-bd_sf"/>
</dbReference>
<keyword evidence="4" id="KW-0804">Transcription</keyword>
<comment type="similarity">
    <text evidence="1">Belongs to the LysR transcriptional regulatory family.</text>
</comment>
<dbReference type="PANTHER" id="PTHR30537:SF5">
    <property type="entry name" value="HTH-TYPE TRANSCRIPTIONAL ACTIVATOR TTDR-RELATED"/>
    <property type="match status" value="1"/>
</dbReference>
<evidence type="ECO:0000256" key="3">
    <source>
        <dbReference type="ARBA" id="ARBA00023125"/>
    </source>
</evidence>
<evidence type="ECO:0000259" key="5">
    <source>
        <dbReference type="PROSITE" id="PS50931"/>
    </source>
</evidence>
<dbReference type="InterPro" id="IPR058163">
    <property type="entry name" value="LysR-type_TF_proteobact-type"/>
</dbReference>
<protein>
    <submittedName>
        <fullName evidence="6">LysR family transcriptional regulator</fullName>
    </submittedName>
</protein>
<dbReference type="GO" id="GO:0006351">
    <property type="term" value="P:DNA-templated transcription"/>
    <property type="evidence" value="ECO:0007669"/>
    <property type="project" value="TreeGrafter"/>
</dbReference>
<dbReference type="SUPFAM" id="SSF53850">
    <property type="entry name" value="Periplasmic binding protein-like II"/>
    <property type="match status" value="1"/>
</dbReference>
<dbReference type="InterPro" id="IPR005119">
    <property type="entry name" value="LysR_subst-bd"/>
</dbReference>
<keyword evidence="3" id="KW-0238">DNA-binding</keyword>
<dbReference type="AlphaFoldDB" id="A0A1S1UFJ1"/>
<evidence type="ECO:0000256" key="2">
    <source>
        <dbReference type="ARBA" id="ARBA00023015"/>
    </source>
</evidence>
<dbReference type="InterPro" id="IPR036388">
    <property type="entry name" value="WH-like_DNA-bd_sf"/>
</dbReference>
<evidence type="ECO:0000256" key="1">
    <source>
        <dbReference type="ARBA" id="ARBA00009437"/>
    </source>
</evidence>
<evidence type="ECO:0000313" key="6">
    <source>
        <dbReference type="EMBL" id="OHV98581.1"/>
    </source>
</evidence>
<evidence type="ECO:0000256" key="4">
    <source>
        <dbReference type="ARBA" id="ARBA00023163"/>
    </source>
</evidence>
<accession>A0A1S1UFJ1</accession>
<dbReference type="InterPro" id="IPR000847">
    <property type="entry name" value="LysR_HTH_N"/>
</dbReference>
<dbReference type="GO" id="GO:0003700">
    <property type="term" value="F:DNA-binding transcription factor activity"/>
    <property type="evidence" value="ECO:0007669"/>
    <property type="project" value="InterPro"/>
</dbReference>
<dbReference type="GO" id="GO:0043565">
    <property type="term" value="F:sequence-specific DNA binding"/>
    <property type="evidence" value="ECO:0007669"/>
    <property type="project" value="TreeGrafter"/>
</dbReference>
<reference evidence="6 7" key="1">
    <citation type="submission" date="2015-06" db="EMBL/GenBank/DDBJ databases">
        <title>Draft genome sequencing of a biphenyl-degrading bacterium, Janthinobacterium lividum MEG1.</title>
        <authorList>
            <person name="Shimodaira J."/>
            <person name="Hatta T."/>
        </authorList>
    </citation>
    <scope>NUCLEOTIDE SEQUENCE [LARGE SCALE GENOMIC DNA]</scope>
    <source>
        <strain evidence="6 7">MEG1</strain>
    </source>
</reference>
<dbReference type="PANTHER" id="PTHR30537">
    <property type="entry name" value="HTH-TYPE TRANSCRIPTIONAL REGULATOR"/>
    <property type="match status" value="1"/>
</dbReference>
<dbReference type="CDD" id="cd08477">
    <property type="entry name" value="PBP2_CrgA_like_8"/>
    <property type="match status" value="1"/>
</dbReference>
<feature type="domain" description="HTH lysR-type" evidence="5">
    <location>
        <begin position="1"/>
        <end position="59"/>
    </location>
</feature>